<dbReference type="Proteomes" id="UP000265566">
    <property type="component" value="Chromosome 2"/>
</dbReference>
<dbReference type="GO" id="GO:0005886">
    <property type="term" value="C:plasma membrane"/>
    <property type="evidence" value="ECO:0007669"/>
    <property type="project" value="UniProtKB-SubCell"/>
</dbReference>
<dbReference type="Pfam" id="PF07714">
    <property type="entry name" value="PK_Tyr_Ser-Thr"/>
    <property type="match status" value="1"/>
</dbReference>
<evidence type="ECO:0000256" key="13">
    <source>
        <dbReference type="ARBA" id="ARBA00048679"/>
    </source>
</evidence>
<keyword evidence="9" id="KW-0067">ATP-binding</keyword>
<comment type="catalytic activity">
    <reaction evidence="13">
        <text>L-seryl-[protein] + ATP = O-phospho-L-seryl-[protein] + ADP + H(+)</text>
        <dbReference type="Rhea" id="RHEA:17989"/>
        <dbReference type="Rhea" id="RHEA-COMP:9863"/>
        <dbReference type="Rhea" id="RHEA-COMP:11604"/>
        <dbReference type="ChEBI" id="CHEBI:15378"/>
        <dbReference type="ChEBI" id="CHEBI:29999"/>
        <dbReference type="ChEBI" id="CHEBI:30616"/>
        <dbReference type="ChEBI" id="CHEBI:83421"/>
        <dbReference type="ChEBI" id="CHEBI:456216"/>
        <dbReference type="EC" id="2.7.11.1"/>
    </reaction>
</comment>
<dbReference type="InterPro" id="IPR047117">
    <property type="entry name" value="PERK1-13-like"/>
</dbReference>
<dbReference type="InterPro" id="IPR000719">
    <property type="entry name" value="Prot_kinase_dom"/>
</dbReference>
<name>A0A396J732_MEDTR</name>
<evidence type="ECO:0000256" key="2">
    <source>
        <dbReference type="ARBA" id="ARBA00012513"/>
    </source>
</evidence>
<evidence type="ECO:0000256" key="3">
    <source>
        <dbReference type="ARBA" id="ARBA00022475"/>
    </source>
</evidence>
<keyword evidence="11 14" id="KW-0472">Membrane</keyword>
<evidence type="ECO:0000313" key="16">
    <source>
        <dbReference type="EMBL" id="RHN73880.1"/>
    </source>
</evidence>
<gene>
    <name evidence="16" type="ORF">MtrunA17_Chr2g0303341</name>
</gene>
<keyword evidence="8 16" id="KW-0418">Kinase</keyword>
<evidence type="ECO:0000256" key="8">
    <source>
        <dbReference type="ARBA" id="ARBA00022777"/>
    </source>
</evidence>
<evidence type="ECO:0000256" key="12">
    <source>
        <dbReference type="ARBA" id="ARBA00047899"/>
    </source>
</evidence>
<dbReference type="Gene3D" id="1.10.510.10">
    <property type="entry name" value="Transferase(Phosphotransferase) domain 1"/>
    <property type="match status" value="1"/>
</dbReference>
<comment type="caution">
    <text evidence="16">The sequence shown here is derived from an EMBL/GenBank/DDBJ whole genome shotgun (WGS) entry which is preliminary data.</text>
</comment>
<evidence type="ECO:0000256" key="10">
    <source>
        <dbReference type="ARBA" id="ARBA00022989"/>
    </source>
</evidence>
<dbReference type="EMBL" id="PSQE01000002">
    <property type="protein sequence ID" value="RHN73880.1"/>
    <property type="molecule type" value="Genomic_DNA"/>
</dbReference>
<keyword evidence="10 14" id="KW-1133">Transmembrane helix</keyword>
<dbReference type="InterPro" id="IPR001245">
    <property type="entry name" value="Ser-Thr/Tyr_kinase_cat_dom"/>
</dbReference>
<evidence type="ECO:0000256" key="5">
    <source>
        <dbReference type="ARBA" id="ARBA00022679"/>
    </source>
</evidence>
<keyword evidence="4" id="KW-0723">Serine/threonine-protein kinase</keyword>
<dbReference type="PANTHER" id="PTHR47982">
    <property type="entry name" value="PROLINE-RICH RECEPTOR-LIKE PROTEIN KINASE PERK4"/>
    <property type="match status" value="1"/>
</dbReference>
<keyword evidence="5 16" id="KW-0808">Transferase</keyword>
<dbReference type="GO" id="GO:0005524">
    <property type="term" value="F:ATP binding"/>
    <property type="evidence" value="ECO:0007669"/>
    <property type="project" value="UniProtKB-KW"/>
</dbReference>
<protein>
    <recommendedName>
        <fullName evidence="2">non-specific serine/threonine protein kinase</fullName>
        <ecNumber evidence="2">2.7.11.1</ecNumber>
    </recommendedName>
</protein>
<comment type="catalytic activity">
    <reaction evidence="12">
        <text>L-threonyl-[protein] + ATP = O-phospho-L-threonyl-[protein] + ADP + H(+)</text>
        <dbReference type="Rhea" id="RHEA:46608"/>
        <dbReference type="Rhea" id="RHEA-COMP:11060"/>
        <dbReference type="Rhea" id="RHEA-COMP:11605"/>
        <dbReference type="ChEBI" id="CHEBI:15378"/>
        <dbReference type="ChEBI" id="CHEBI:30013"/>
        <dbReference type="ChEBI" id="CHEBI:30616"/>
        <dbReference type="ChEBI" id="CHEBI:61977"/>
        <dbReference type="ChEBI" id="CHEBI:456216"/>
        <dbReference type="EC" id="2.7.11.1"/>
    </reaction>
</comment>
<dbReference type="Gramene" id="rna9765">
    <property type="protein sequence ID" value="RHN73880.1"/>
    <property type="gene ID" value="gene9765"/>
</dbReference>
<sequence>MRPMRNWKHIAPEYLLTRRSSEKIDVFAYGVMLLELITGPRASDLARLANDDDDVMLLDLFETLVDAELKGNYDDDDEVEQLIQVSPMESPKMCEVVRMLEGVVSLQILLKIIFIIYLF</sequence>
<accession>A0A396J732</accession>
<feature type="transmembrane region" description="Helical" evidence="14">
    <location>
        <begin position="96"/>
        <end position="118"/>
    </location>
</feature>
<reference evidence="16" key="1">
    <citation type="journal article" date="2018" name="Nat. Plants">
        <title>Whole-genome landscape of Medicago truncatula symbiotic genes.</title>
        <authorList>
            <person name="Pecrix Y."/>
            <person name="Gamas P."/>
            <person name="Carrere S."/>
        </authorList>
    </citation>
    <scope>NUCLEOTIDE SEQUENCE</scope>
    <source>
        <tissue evidence="16">Leaves</tissue>
    </source>
</reference>
<organism evidence="16">
    <name type="scientific">Medicago truncatula</name>
    <name type="common">Barrel medic</name>
    <name type="synonym">Medicago tribuloides</name>
    <dbReference type="NCBI Taxonomy" id="3880"/>
    <lineage>
        <taxon>Eukaryota</taxon>
        <taxon>Viridiplantae</taxon>
        <taxon>Streptophyta</taxon>
        <taxon>Embryophyta</taxon>
        <taxon>Tracheophyta</taxon>
        <taxon>Spermatophyta</taxon>
        <taxon>Magnoliopsida</taxon>
        <taxon>eudicotyledons</taxon>
        <taxon>Gunneridae</taxon>
        <taxon>Pentapetalae</taxon>
        <taxon>rosids</taxon>
        <taxon>fabids</taxon>
        <taxon>Fabales</taxon>
        <taxon>Fabaceae</taxon>
        <taxon>Papilionoideae</taxon>
        <taxon>50 kb inversion clade</taxon>
        <taxon>NPAAA clade</taxon>
        <taxon>Hologalegina</taxon>
        <taxon>IRL clade</taxon>
        <taxon>Trifolieae</taxon>
        <taxon>Medicago</taxon>
    </lineage>
</organism>
<keyword evidence="3" id="KW-1003">Cell membrane</keyword>
<evidence type="ECO:0000256" key="4">
    <source>
        <dbReference type="ARBA" id="ARBA00022527"/>
    </source>
</evidence>
<evidence type="ECO:0000256" key="1">
    <source>
        <dbReference type="ARBA" id="ARBA00004162"/>
    </source>
</evidence>
<proteinExistence type="predicted"/>
<keyword evidence="7" id="KW-0547">Nucleotide-binding</keyword>
<evidence type="ECO:0000256" key="9">
    <source>
        <dbReference type="ARBA" id="ARBA00022840"/>
    </source>
</evidence>
<dbReference type="SUPFAM" id="SSF56112">
    <property type="entry name" value="Protein kinase-like (PK-like)"/>
    <property type="match status" value="1"/>
</dbReference>
<dbReference type="GO" id="GO:0004674">
    <property type="term" value="F:protein serine/threonine kinase activity"/>
    <property type="evidence" value="ECO:0007669"/>
    <property type="project" value="UniProtKB-KW"/>
</dbReference>
<evidence type="ECO:0000256" key="6">
    <source>
        <dbReference type="ARBA" id="ARBA00022692"/>
    </source>
</evidence>
<dbReference type="AlphaFoldDB" id="A0A396J732"/>
<keyword evidence="6 14" id="KW-0812">Transmembrane</keyword>
<comment type="subcellular location">
    <subcellularLocation>
        <location evidence="1">Cell membrane</location>
        <topology evidence="1">Single-pass membrane protein</topology>
    </subcellularLocation>
</comment>
<dbReference type="InterPro" id="IPR011009">
    <property type="entry name" value="Kinase-like_dom_sf"/>
</dbReference>
<evidence type="ECO:0000259" key="15">
    <source>
        <dbReference type="PROSITE" id="PS50011"/>
    </source>
</evidence>
<evidence type="ECO:0000256" key="7">
    <source>
        <dbReference type="ARBA" id="ARBA00022741"/>
    </source>
</evidence>
<evidence type="ECO:0000256" key="14">
    <source>
        <dbReference type="SAM" id="Phobius"/>
    </source>
</evidence>
<evidence type="ECO:0000256" key="11">
    <source>
        <dbReference type="ARBA" id="ARBA00023136"/>
    </source>
</evidence>
<dbReference type="GO" id="GO:0106310">
    <property type="term" value="F:protein serine kinase activity"/>
    <property type="evidence" value="ECO:0007669"/>
    <property type="project" value="RHEA"/>
</dbReference>
<dbReference type="PROSITE" id="PS50011">
    <property type="entry name" value="PROTEIN_KINASE_DOM"/>
    <property type="match status" value="1"/>
</dbReference>
<feature type="domain" description="Protein kinase" evidence="15">
    <location>
        <begin position="1"/>
        <end position="110"/>
    </location>
</feature>
<dbReference type="EC" id="2.7.11.1" evidence="2"/>